<evidence type="ECO:0000256" key="1">
    <source>
        <dbReference type="SAM" id="SignalP"/>
    </source>
</evidence>
<dbReference type="Proteomes" id="UP001265550">
    <property type="component" value="Unassembled WGS sequence"/>
</dbReference>
<reference evidence="2 3" key="1">
    <citation type="submission" date="2023-07" db="EMBL/GenBank/DDBJ databases">
        <title>Sorghum-associated microbial communities from plants grown in Nebraska, USA.</title>
        <authorList>
            <person name="Schachtman D."/>
        </authorList>
    </citation>
    <scope>NUCLEOTIDE SEQUENCE [LARGE SCALE GENOMIC DNA]</scope>
    <source>
        <strain evidence="2 3">BE240</strain>
    </source>
</reference>
<evidence type="ECO:0000313" key="2">
    <source>
        <dbReference type="EMBL" id="MDR7096792.1"/>
    </source>
</evidence>
<feature type="chain" id="PRO_5047100694" description="Lipoprotein" evidence="1">
    <location>
        <begin position="27"/>
        <end position="68"/>
    </location>
</feature>
<gene>
    <name evidence="2" type="ORF">J2X09_004549</name>
</gene>
<evidence type="ECO:0000313" key="3">
    <source>
        <dbReference type="Proteomes" id="UP001265550"/>
    </source>
</evidence>
<dbReference type="RefSeq" id="WP_204734447.1">
    <property type="nucleotide sequence ID" value="NZ_JAVDWE010000016.1"/>
</dbReference>
<keyword evidence="3" id="KW-1185">Reference proteome</keyword>
<proteinExistence type="predicted"/>
<dbReference type="EMBL" id="JAVDWE010000016">
    <property type="protein sequence ID" value="MDR7096792.1"/>
    <property type="molecule type" value="Genomic_DNA"/>
</dbReference>
<evidence type="ECO:0008006" key="4">
    <source>
        <dbReference type="Google" id="ProtNLM"/>
    </source>
</evidence>
<accession>A0ABU1VH31</accession>
<protein>
    <recommendedName>
        <fullName evidence="4">Lipoprotein</fullName>
    </recommendedName>
</protein>
<sequence>MNTSTFCATVLAAGLAGCASSTPAPPAGERSPIMCTQDVTQCPDGRFVGRTPPGCTFVCAAPTAPATR</sequence>
<keyword evidence="1" id="KW-0732">Signal</keyword>
<feature type="signal peptide" evidence="1">
    <location>
        <begin position="1"/>
        <end position="26"/>
    </location>
</feature>
<name>A0ABU1VH31_9BURK</name>
<comment type="caution">
    <text evidence="2">The sequence shown here is derived from an EMBL/GenBank/DDBJ whole genome shotgun (WGS) entry which is preliminary data.</text>
</comment>
<organism evidence="2 3">
    <name type="scientific">Hydrogenophaga laconesensis</name>
    <dbReference type="NCBI Taxonomy" id="1805971"/>
    <lineage>
        <taxon>Bacteria</taxon>
        <taxon>Pseudomonadati</taxon>
        <taxon>Pseudomonadota</taxon>
        <taxon>Betaproteobacteria</taxon>
        <taxon>Burkholderiales</taxon>
        <taxon>Comamonadaceae</taxon>
        <taxon>Hydrogenophaga</taxon>
    </lineage>
</organism>